<dbReference type="PANTHER" id="PTHR33546">
    <property type="entry name" value="LARGE, MULTIFUNCTIONAL SECRETED PROTEIN-RELATED"/>
    <property type="match status" value="1"/>
</dbReference>
<evidence type="ECO:0000256" key="1">
    <source>
        <dbReference type="ARBA" id="ARBA00022448"/>
    </source>
</evidence>
<accession>A0A517QVV4</accession>
<evidence type="ECO:0000256" key="8">
    <source>
        <dbReference type="SAM" id="MobiDB-lite"/>
    </source>
</evidence>
<keyword evidence="9" id="KW-0732">Signal</keyword>
<feature type="region of interest" description="Disordered" evidence="8">
    <location>
        <begin position="280"/>
        <end position="302"/>
    </location>
</feature>
<dbReference type="SUPFAM" id="SSF51658">
    <property type="entry name" value="Xylose isomerase-like"/>
    <property type="match status" value="1"/>
</dbReference>
<evidence type="ECO:0000256" key="2">
    <source>
        <dbReference type="ARBA" id="ARBA00022617"/>
    </source>
</evidence>
<dbReference type="Gene3D" id="2.60.40.420">
    <property type="entry name" value="Cupredoxins - blue copper proteins"/>
    <property type="match status" value="1"/>
</dbReference>
<keyword evidence="3 7" id="KW-0479">Metal-binding</keyword>
<dbReference type="Pfam" id="PF20601">
    <property type="entry name" value="DUF6797"/>
    <property type="match status" value="1"/>
</dbReference>
<sequence length="1325" mass="145786" precursor="true">MRPIYRLPIALIAASILIYSGRPLAAGDGNDVLRPDNLVAWCIVPFDAKDRGPAERAAMLKELDVSHCAYDWRREHVPTFEDEILQYREHGIEFFAFWSEHPRAFELFEKYDLHPQIWKTAPSPAGDSDEARVEAAVKSLTPLVTRAGELGSKFGLYNHGGWGGEPANLVAVCRRFRELGHEHVGIVYNFHHAHGHIEDWPEVFAAMKPYLLCLNLNGMNEGAKPKIVPIGQGRHEAEMIRVVVESDYDGPIGVLDHRSEIDAREALKQNLEGLAELRKKFAKDDKPQEDRDVSATEPKSAEGEFPYDPQLISALINEASKEGDAKRGAAVFASAKTACLSCHRVGAHGGKVGPELSKIAAEKKLPHIVESIFWPKREVKPEYVVHQVLTIDGRIRSGFRHAEDDDHFTLRDANTGKLTAIPQDEIDDVFTGSTPMPAALAKAMSRRQQVDLIRFLSELGRGEDGTVTDGVPPEIDSLLARLGSHAPADFPLSKAPLEPAHWPNASHRVNRDRIYDFYTKQAEHFRRSGPPPMLLKAYPGLDGADTGHWGNQTESTWRDDRWNKMRLGSVQAGVLNLDGRRIARAICLRLGDHAVCFNPDTHTYEAFWKGGFVSYSSTRRGFLGGMKVDGKLLSLPAFKPRPQPVEYLGFHRAGNEVAFHFRAEGSEYLEIPRVVAGKLTRTIVPFEDHPFQSLLTGSDPTSPKVYETEIALGDGSPYAIDTITVPEQTEDNSLFFFGGHDFLPDGSAMLCTMQGDVWHVSGLDSGTARWRRFASGLHHPQGLVVDEDGAVFVQCRDALMRLTDEDGDGSADYYECFDKSFKTSPAGHDFICGLERDADGNFYTSSGNQGLLRIGADGESSEVIATGFRNPDGLGLLPDGTISVPASEGSWTPASMICAVTPKEIQSGGRPHFGYRGPRGGKPPSLPLAYLPRALDNSSGGQVFVDGDRWGPLSDQLLHLSFGMGSWFTVLRDEVDGVPQGAVVPMTGDFLSGVHRGRFRPQDGQLYVTGMQGWGSYTIADGCFQRVRYTGAKFQTPIGFHVHENGVRVEFAEPVAAEVATEPKSHFAQSWNYRYSGGYGSPEYSPSHPGVAGHDPLEIASAHVLDNGTSLFVEIPEIQPVSQLHLRLNVNRAGEVPTANPAGTGHDLFVTVHRLDAPFTGFPGYVERDKLIAVHPLLSDMRLNAARKPNPWRNEVKGAQPIRVLTGENLSYQTRELTVTAGEPIAFTLANPDVVPHNWVLAKRGTLRSVGELANKLIADPDAFARHYVPKTADVLVHTDVVGPGDEQTIYFKAPEEPGRYPFLCTFPGHWMVMNGTMVVGVVDE</sequence>
<dbReference type="EMBL" id="CP036268">
    <property type="protein sequence ID" value="QDT35697.1"/>
    <property type="molecule type" value="Genomic_DNA"/>
</dbReference>
<dbReference type="SUPFAM" id="SSF46626">
    <property type="entry name" value="Cytochrome c"/>
    <property type="match status" value="1"/>
</dbReference>
<proteinExistence type="predicted"/>
<dbReference type="GO" id="GO:0009055">
    <property type="term" value="F:electron transfer activity"/>
    <property type="evidence" value="ECO:0007669"/>
    <property type="project" value="InterPro"/>
</dbReference>
<dbReference type="RefSeq" id="WP_310820881.1">
    <property type="nucleotide sequence ID" value="NZ_CP036268.1"/>
</dbReference>
<keyword evidence="2 7" id="KW-0349">Heme</keyword>
<reference evidence="11 12" key="1">
    <citation type="submission" date="2019-02" db="EMBL/GenBank/DDBJ databases">
        <title>Deep-cultivation of Planctomycetes and their phenomic and genomic characterization uncovers novel biology.</title>
        <authorList>
            <person name="Wiegand S."/>
            <person name="Jogler M."/>
            <person name="Boedeker C."/>
            <person name="Pinto D."/>
            <person name="Vollmers J."/>
            <person name="Rivas-Marin E."/>
            <person name="Kohn T."/>
            <person name="Peeters S.H."/>
            <person name="Heuer A."/>
            <person name="Rast P."/>
            <person name="Oberbeckmann S."/>
            <person name="Bunk B."/>
            <person name="Jeske O."/>
            <person name="Meyerdierks A."/>
            <person name="Storesund J.E."/>
            <person name="Kallscheuer N."/>
            <person name="Luecker S."/>
            <person name="Lage O.M."/>
            <person name="Pohl T."/>
            <person name="Merkel B.J."/>
            <person name="Hornburger P."/>
            <person name="Mueller R.-W."/>
            <person name="Bruemmer F."/>
            <person name="Labrenz M."/>
            <person name="Spormann A.M."/>
            <person name="Op den Camp H."/>
            <person name="Overmann J."/>
            <person name="Amann R."/>
            <person name="Jetten M.S.M."/>
            <person name="Mascher T."/>
            <person name="Medema M.H."/>
            <person name="Devos D.P."/>
            <person name="Kaster A.-K."/>
            <person name="Ovreas L."/>
            <person name="Rohde M."/>
            <person name="Galperin M.Y."/>
            <person name="Jogler C."/>
        </authorList>
    </citation>
    <scope>NUCLEOTIDE SEQUENCE [LARGE SCALE GENOMIC DNA]</scope>
    <source>
        <strain evidence="11 12">Pan189</strain>
    </source>
</reference>
<evidence type="ECO:0000256" key="3">
    <source>
        <dbReference type="ARBA" id="ARBA00022723"/>
    </source>
</evidence>
<dbReference type="PROSITE" id="PS51007">
    <property type="entry name" value="CYTC"/>
    <property type="match status" value="1"/>
</dbReference>
<keyword evidence="1" id="KW-0813">Transport</keyword>
<dbReference type="SUPFAM" id="SSF49503">
    <property type="entry name" value="Cupredoxins"/>
    <property type="match status" value="1"/>
</dbReference>
<dbReference type="Gene3D" id="2.120.10.30">
    <property type="entry name" value="TolB, C-terminal domain"/>
    <property type="match status" value="1"/>
</dbReference>
<evidence type="ECO:0000256" key="4">
    <source>
        <dbReference type="ARBA" id="ARBA00022982"/>
    </source>
</evidence>
<dbReference type="NCBIfam" id="TIGR02603">
    <property type="entry name" value="CxxCH_TIGR02603"/>
    <property type="match status" value="1"/>
</dbReference>
<dbReference type="InterPro" id="IPR009056">
    <property type="entry name" value="Cyt_c-like_dom"/>
</dbReference>
<evidence type="ECO:0000313" key="12">
    <source>
        <dbReference type="Proteomes" id="UP000317318"/>
    </source>
</evidence>
<dbReference type="InterPro" id="IPR011042">
    <property type="entry name" value="6-blade_b-propeller_TolB-like"/>
</dbReference>
<evidence type="ECO:0000256" key="5">
    <source>
        <dbReference type="ARBA" id="ARBA00023004"/>
    </source>
</evidence>
<dbReference type="InterPro" id="IPR008972">
    <property type="entry name" value="Cupredoxin"/>
</dbReference>
<dbReference type="CDD" id="cd04233">
    <property type="entry name" value="Auracyanin"/>
    <property type="match status" value="1"/>
</dbReference>
<feature type="domain" description="Cytochrome c" evidence="10">
    <location>
        <begin position="323"/>
        <end position="460"/>
    </location>
</feature>
<feature type="chain" id="PRO_5021905213" evidence="9">
    <location>
        <begin position="26"/>
        <end position="1325"/>
    </location>
</feature>
<dbReference type="Proteomes" id="UP000317318">
    <property type="component" value="Chromosome"/>
</dbReference>
<dbReference type="InterPro" id="IPR013427">
    <property type="entry name" value="Haem-bd_dom_put"/>
</dbReference>
<evidence type="ECO:0000256" key="7">
    <source>
        <dbReference type="PROSITE-ProRule" id="PRU00433"/>
    </source>
</evidence>
<dbReference type="Gene3D" id="3.20.20.150">
    <property type="entry name" value="Divalent-metal-dependent TIM barrel enzymes"/>
    <property type="match status" value="1"/>
</dbReference>
<dbReference type="InterPro" id="IPR000923">
    <property type="entry name" value="BlueCu_1"/>
</dbReference>
<dbReference type="InterPro" id="IPR036237">
    <property type="entry name" value="Xyl_isomerase-like_sf"/>
</dbReference>
<dbReference type="Pfam" id="PF01261">
    <property type="entry name" value="AP_endonuc_2"/>
    <property type="match status" value="1"/>
</dbReference>
<keyword evidence="5 7" id="KW-0408">Iron</keyword>
<evidence type="ECO:0000313" key="11">
    <source>
        <dbReference type="EMBL" id="QDT35697.1"/>
    </source>
</evidence>
<dbReference type="InterPro" id="IPR013022">
    <property type="entry name" value="Xyl_isomerase-like_TIM-brl"/>
</dbReference>
<dbReference type="InterPro" id="IPR028871">
    <property type="entry name" value="BlueCu_1_BS"/>
</dbReference>
<name>A0A517QVV4_9PLAN</name>
<keyword evidence="6" id="KW-0186">Copper</keyword>
<dbReference type="SUPFAM" id="SSF101898">
    <property type="entry name" value="NHL repeat"/>
    <property type="match status" value="1"/>
</dbReference>
<evidence type="ECO:0000256" key="9">
    <source>
        <dbReference type="SAM" id="SignalP"/>
    </source>
</evidence>
<dbReference type="Gene3D" id="1.10.760.10">
    <property type="entry name" value="Cytochrome c-like domain"/>
    <property type="match status" value="1"/>
</dbReference>
<keyword evidence="12" id="KW-1185">Reference proteome</keyword>
<dbReference type="GO" id="GO:0020037">
    <property type="term" value="F:heme binding"/>
    <property type="evidence" value="ECO:0007669"/>
    <property type="project" value="InterPro"/>
</dbReference>
<evidence type="ECO:0000259" key="10">
    <source>
        <dbReference type="PROSITE" id="PS51007"/>
    </source>
</evidence>
<dbReference type="KEGG" id="svp:Pan189_00500"/>
<feature type="signal peptide" evidence="9">
    <location>
        <begin position="1"/>
        <end position="25"/>
    </location>
</feature>
<dbReference type="InterPro" id="IPR036909">
    <property type="entry name" value="Cyt_c-like_dom_sf"/>
</dbReference>
<gene>
    <name evidence="11" type="ORF">Pan189_00500</name>
</gene>
<dbReference type="Pfam" id="PF00127">
    <property type="entry name" value="Copper-bind"/>
    <property type="match status" value="1"/>
</dbReference>
<organism evidence="11 12">
    <name type="scientific">Stratiformator vulcanicus</name>
    <dbReference type="NCBI Taxonomy" id="2527980"/>
    <lineage>
        <taxon>Bacteria</taxon>
        <taxon>Pseudomonadati</taxon>
        <taxon>Planctomycetota</taxon>
        <taxon>Planctomycetia</taxon>
        <taxon>Planctomycetales</taxon>
        <taxon>Planctomycetaceae</taxon>
        <taxon>Stratiformator</taxon>
    </lineage>
</organism>
<protein>
    <submittedName>
        <fullName evidence="11">Auracyanin-A</fullName>
    </submittedName>
</protein>
<dbReference type="GO" id="GO:0005507">
    <property type="term" value="F:copper ion binding"/>
    <property type="evidence" value="ECO:0007669"/>
    <property type="project" value="InterPro"/>
</dbReference>
<keyword evidence="4" id="KW-0249">Electron transport</keyword>
<dbReference type="PANTHER" id="PTHR33546:SF1">
    <property type="entry name" value="LARGE, MULTIFUNCTIONAL SECRETED PROTEIN"/>
    <property type="match status" value="1"/>
</dbReference>
<evidence type="ECO:0000256" key="6">
    <source>
        <dbReference type="ARBA" id="ARBA00023008"/>
    </source>
</evidence>
<dbReference type="InterPro" id="IPR046476">
    <property type="entry name" value="DUF6797"/>
</dbReference>
<dbReference type="PROSITE" id="PS00196">
    <property type="entry name" value="COPPER_BLUE"/>
    <property type="match status" value="1"/>
</dbReference>